<comment type="caution">
    <text evidence="1">The sequence shown here is derived from an EMBL/GenBank/DDBJ whole genome shotgun (WGS) entry which is preliminary data.</text>
</comment>
<evidence type="ECO:0000313" key="1">
    <source>
        <dbReference type="EMBL" id="PCI30893.1"/>
    </source>
</evidence>
<sequence length="66" mass="7229">MTAIINHTLESYTSAGFQAKNLTSAIVQNQLLEQEDSIMFSSKHKENSGHKVLDVLETKAHSGGEI</sequence>
<dbReference type="Proteomes" id="UP000218113">
    <property type="component" value="Unassembled WGS sequence"/>
</dbReference>
<accession>A0A2A4TBJ3</accession>
<protein>
    <submittedName>
        <fullName evidence="1">Uncharacterized protein</fullName>
    </submittedName>
</protein>
<dbReference type="AlphaFoldDB" id="A0A2A4TBJ3"/>
<reference evidence="2" key="1">
    <citation type="submission" date="2017-08" db="EMBL/GenBank/DDBJ databases">
        <title>A dynamic microbial community with high functional redundancy inhabits the cold, oxic subseafloor aquifer.</title>
        <authorList>
            <person name="Tully B.J."/>
            <person name="Wheat C.G."/>
            <person name="Glazer B.T."/>
            <person name="Huber J.A."/>
        </authorList>
    </citation>
    <scope>NUCLEOTIDE SEQUENCE [LARGE SCALE GENOMIC DNA]</scope>
</reference>
<dbReference type="EMBL" id="NVSR01000001">
    <property type="protein sequence ID" value="PCI30893.1"/>
    <property type="molecule type" value="Genomic_DNA"/>
</dbReference>
<evidence type="ECO:0000313" key="2">
    <source>
        <dbReference type="Proteomes" id="UP000218113"/>
    </source>
</evidence>
<gene>
    <name evidence="1" type="ORF">COB67_00115</name>
</gene>
<proteinExistence type="predicted"/>
<name>A0A2A4TBJ3_9DELT</name>
<organism evidence="1 2">
    <name type="scientific">SAR324 cluster bacterium</name>
    <dbReference type="NCBI Taxonomy" id="2024889"/>
    <lineage>
        <taxon>Bacteria</taxon>
        <taxon>Deltaproteobacteria</taxon>
        <taxon>SAR324 cluster</taxon>
    </lineage>
</organism>